<evidence type="ECO:0000313" key="2">
    <source>
        <dbReference type="Proteomes" id="UP000636110"/>
    </source>
</evidence>
<gene>
    <name evidence="1" type="ORF">GM920_20655</name>
</gene>
<sequence>MVKFTAFKATDNEALCHKFIDGHRKVLEIYGITMITSAKHAWMQHENTYVILVESTEDGRALGGARIQIADEDLPLPIEDAIGKLDPKIFDQLKERKLLKTGELCGLWNSREIAGFGIGSIFLIRASVALAYTLGLHSLFALCAPATVRGGKRTGFDVNIAVGNNGQFYYPKLDLIATAVIIDNVRTLEKAEPTIRELVFDLIENPVQVRSETGPKGDVDIMYDLKYDK</sequence>
<name>A0ABR6F1B9_9SPHI</name>
<reference evidence="1 2" key="1">
    <citation type="submission" date="2019-11" db="EMBL/GenBank/DDBJ databases">
        <title>Description of Pedobacter sp. LMG 31462T.</title>
        <authorList>
            <person name="Carlier A."/>
            <person name="Qi S."/>
            <person name="Vandamme P."/>
        </authorList>
    </citation>
    <scope>NUCLEOTIDE SEQUENCE [LARGE SCALE GENOMIC DNA]</scope>
    <source>
        <strain evidence="1 2">LMG 31462</strain>
    </source>
</reference>
<protein>
    <submittedName>
        <fullName evidence="1">Uncharacterized protein</fullName>
    </submittedName>
</protein>
<keyword evidence="2" id="KW-1185">Reference proteome</keyword>
<dbReference type="RefSeq" id="WP_182961057.1">
    <property type="nucleotide sequence ID" value="NZ_WNXC01000009.1"/>
</dbReference>
<organism evidence="1 2">
    <name type="scientific">Pedobacter gandavensis</name>
    <dbReference type="NCBI Taxonomy" id="2679963"/>
    <lineage>
        <taxon>Bacteria</taxon>
        <taxon>Pseudomonadati</taxon>
        <taxon>Bacteroidota</taxon>
        <taxon>Sphingobacteriia</taxon>
        <taxon>Sphingobacteriales</taxon>
        <taxon>Sphingobacteriaceae</taxon>
        <taxon>Pedobacter</taxon>
    </lineage>
</organism>
<dbReference type="Proteomes" id="UP000636110">
    <property type="component" value="Unassembled WGS sequence"/>
</dbReference>
<accession>A0ABR6F1B9</accession>
<dbReference type="EMBL" id="WNXC01000009">
    <property type="protein sequence ID" value="MBB2151323.1"/>
    <property type="molecule type" value="Genomic_DNA"/>
</dbReference>
<evidence type="ECO:0000313" key="1">
    <source>
        <dbReference type="EMBL" id="MBB2151323.1"/>
    </source>
</evidence>
<proteinExistence type="predicted"/>
<comment type="caution">
    <text evidence="1">The sequence shown here is derived from an EMBL/GenBank/DDBJ whole genome shotgun (WGS) entry which is preliminary data.</text>
</comment>